<proteinExistence type="predicted"/>
<dbReference type="EMBL" id="AP025637">
    <property type="protein sequence ID" value="BDG70427.1"/>
    <property type="molecule type" value="Genomic_DNA"/>
</dbReference>
<keyword evidence="2" id="KW-1185">Reference proteome</keyword>
<evidence type="ECO:0000313" key="1">
    <source>
        <dbReference type="EMBL" id="BDG70427.1"/>
    </source>
</evidence>
<dbReference type="Proteomes" id="UP000831327">
    <property type="component" value="Chromosome"/>
</dbReference>
<reference evidence="1 2" key="1">
    <citation type="journal article" date="2016" name="Microbes Environ.">
        <title>Phylogenetically diverse aerobic anoxygenic phototrophic bacteria isolated from epilithic biofilms in Tama river, Japan.</title>
        <authorList>
            <person name="Hirose S."/>
            <person name="Matsuura K."/>
            <person name="Haruta S."/>
        </authorList>
    </citation>
    <scope>NUCLEOTIDE SEQUENCE [LARGE SCALE GENOMIC DNA]</scope>
    <source>
        <strain evidence="1 2">S08</strain>
    </source>
</reference>
<gene>
    <name evidence="1" type="ORF">Rmf_03560</name>
</gene>
<name>A0ABM7XY56_9PROT</name>
<sequence>MTLARRTAAWLSTTRAQTASASSTPEATGAASSVTIGMRAASCAGRSHRAGTYRAGPPLSIASVIAIACLQIIHAAACLAPEVPMPFVEVLRGASASSEQLPIERQLAAFRLLPMRHNA</sequence>
<protein>
    <submittedName>
        <fullName evidence="1">Uncharacterized protein</fullName>
    </submittedName>
</protein>
<organism evidence="1 2">
    <name type="scientific">Roseomonas fluvialis</name>
    <dbReference type="NCBI Taxonomy" id="1750527"/>
    <lineage>
        <taxon>Bacteria</taxon>
        <taxon>Pseudomonadati</taxon>
        <taxon>Pseudomonadota</taxon>
        <taxon>Alphaproteobacteria</taxon>
        <taxon>Acetobacterales</taxon>
        <taxon>Roseomonadaceae</taxon>
        <taxon>Roseomonas</taxon>
    </lineage>
</organism>
<evidence type="ECO:0000313" key="2">
    <source>
        <dbReference type="Proteomes" id="UP000831327"/>
    </source>
</evidence>
<accession>A0ABM7XY56</accession>